<dbReference type="AlphaFoldDB" id="A0A9Q1CMS8"/>
<dbReference type="GO" id="GO:0016301">
    <property type="term" value="F:kinase activity"/>
    <property type="evidence" value="ECO:0007669"/>
    <property type="project" value="UniProtKB-KW"/>
</dbReference>
<dbReference type="SUPFAM" id="SSF141072">
    <property type="entry name" value="CalX-like"/>
    <property type="match status" value="3"/>
</dbReference>
<keyword evidence="3" id="KW-0106">Calcium</keyword>
<feature type="domain" description="EGF-like" evidence="5">
    <location>
        <begin position="472"/>
        <end position="483"/>
    </location>
</feature>
<dbReference type="Proteomes" id="UP001152320">
    <property type="component" value="Chromosome 1"/>
</dbReference>
<feature type="signal peptide" evidence="4">
    <location>
        <begin position="1"/>
        <end position="22"/>
    </location>
</feature>
<evidence type="ECO:0000256" key="4">
    <source>
        <dbReference type="SAM" id="SignalP"/>
    </source>
</evidence>
<dbReference type="GO" id="GO:0007154">
    <property type="term" value="P:cell communication"/>
    <property type="evidence" value="ECO:0007669"/>
    <property type="project" value="InterPro"/>
</dbReference>
<evidence type="ECO:0000313" key="6">
    <source>
        <dbReference type="EMBL" id="KAJ8048146.1"/>
    </source>
</evidence>
<dbReference type="PROSITE" id="PS00022">
    <property type="entry name" value="EGF_1"/>
    <property type="match status" value="1"/>
</dbReference>
<dbReference type="EMBL" id="JAIZAY010000001">
    <property type="protein sequence ID" value="KAJ8048146.1"/>
    <property type="molecule type" value="Genomic_DNA"/>
</dbReference>
<dbReference type="Gene3D" id="2.60.40.2030">
    <property type="match status" value="3"/>
</dbReference>
<evidence type="ECO:0000256" key="1">
    <source>
        <dbReference type="ARBA" id="ARBA00022729"/>
    </source>
</evidence>
<dbReference type="CDD" id="cd00054">
    <property type="entry name" value="EGF_CA"/>
    <property type="match status" value="1"/>
</dbReference>
<keyword evidence="1 4" id="KW-0732">Signal</keyword>
<evidence type="ECO:0000256" key="3">
    <source>
        <dbReference type="ARBA" id="ARBA00022837"/>
    </source>
</evidence>
<dbReference type="Pfam" id="PF03160">
    <property type="entry name" value="Calx-beta"/>
    <property type="match status" value="3"/>
</dbReference>
<keyword evidence="6" id="KW-0808">Transferase</keyword>
<evidence type="ECO:0000313" key="7">
    <source>
        <dbReference type="Proteomes" id="UP001152320"/>
    </source>
</evidence>
<keyword evidence="6" id="KW-0675">Receptor</keyword>
<evidence type="ECO:0000259" key="5">
    <source>
        <dbReference type="PROSITE" id="PS00022"/>
    </source>
</evidence>
<gene>
    <name evidence="6" type="ORF">HOLleu_00331</name>
</gene>
<dbReference type="Gene3D" id="2.170.300.10">
    <property type="entry name" value="Tie2 ligand-binding domain superfamily"/>
    <property type="match status" value="2"/>
</dbReference>
<dbReference type="InterPro" id="IPR003644">
    <property type="entry name" value="Calx_beta"/>
</dbReference>
<feature type="chain" id="PRO_5040162038" evidence="4">
    <location>
        <begin position="23"/>
        <end position="1108"/>
    </location>
</feature>
<reference evidence="6" key="1">
    <citation type="submission" date="2021-10" db="EMBL/GenBank/DDBJ databases">
        <title>Tropical sea cucumber genome reveals ecological adaptation and Cuvierian tubules defense mechanism.</title>
        <authorList>
            <person name="Chen T."/>
        </authorList>
    </citation>
    <scope>NUCLEOTIDE SEQUENCE</scope>
    <source>
        <strain evidence="6">Nanhai2018</strain>
        <tissue evidence="6">Muscle</tissue>
    </source>
</reference>
<name>A0A9Q1CMS8_HOLLE</name>
<dbReference type="InterPro" id="IPR000742">
    <property type="entry name" value="EGF"/>
</dbReference>
<dbReference type="InterPro" id="IPR052108">
    <property type="entry name" value="MEGF/SIB"/>
</dbReference>
<proteinExistence type="predicted"/>
<organism evidence="6 7">
    <name type="scientific">Holothuria leucospilota</name>
    <name type="common">Black long sea cucumber</name>
    <name type="synonym">Mertensiothuria leucospilota</name>
    <dbReference type="NCBI Taxonomy" id="206669"/>
    <lineage>
        <taxon>Eukaryota</taxon>
        <taxon>Metazoa</taxon>
        <taxon>Echinodermata</taxon>
        <taxon>Eleutherozoa</taxon>
        <taxon>Echinozoa</taxon>
        <taxon>Holothuroidea</taxon>
        <taxon>Aspidochirotacea</taxon>
        <taxon>Aspidochirotida</taxon>
        <taxon>Holothuriidae</taxon>
        <taxon>Holothuria</taxon>
    </lineage>
</organism>
<sequence length="1108" mass="117664">MAWTVLIFTWFVLQSFIHESLSIVVMGPALTVDTNTANTQASPSFDYGGTGTYSVTIADTTTTGDLILAIEDDDLMEANEVVTIEITSFSGGDGTETLSTIPSDVTSSFTIMDNGDSNLVQVNFAHRICEVDENAGAVHVQLDFTDSTGQPTVLNGAESASYTLPKVVTLDTATMGSDYTDPTGIPLTFPFDLMSTSTFSYVVISPDSTVEPTEVFYISLGSFTPGTYAELGTLRKEMTIRIRDDDTENLICVAATPETARSFSADFIFYAFPSFTSGQSSIKWDKSNLPSTFGSLANVGSYGQSLTVTKPQKNNKRRFGAYTFTAVDSGGATLSCRTYIKATNNILNYPDSMAQKYTLIIYPSTDGGTTLASAVTFGVRYNDPRKRNKLVWEKDGTRLANSKSTLRITNTFSEGVYMISRSTRGNRGWFAVIEVIASGCPSGMHKNGGSSCSATCETCYNGGTCDSTDGTCLCPPCFEGQNCELVAMSVGTFGTTTRFSCLADLGLDSTCKGVLFSYAGNYGSTCGCGWSGTDCSTQCTIGTFGADCAQTCHCLNSSACDVRTGECTDGMGFISLVMPADVTEGTDPSVTLTVQADSMITVSDLTATVTVDTNTANTQAAPEYDFGGTGTYTATISVGATTEDIVIAIEDDDLVELAETVTIGLSAVTGGTGTPSIGAPATVTFGIIDNGDSAKVQVNFAESTYEADEGGTVTLQLDFTDSSGQPTVINQLTVTANPTLPRVVTIDTATTTTDYDDPTGNTVTFMFDLTTTSTTITAINLVADGTAEPTEIVYVSLGTFSDDTYTVLGTLRPVAAVRIHDIDTESLICLAATPETFRSSSADFVFYAFTSLTSGQASINWEKSDLPRTFGTLANEGSYGKSLTVSEPRRNNKRRFGAYTFTATSSGGSTMTCKSYIKAKSNVLNYPESMAQKYTLIVYPSTDGGTALVPAVTFGVDYNDPGRRNNLVWEKDGTTLANTKSTLRITKTSEAGVYMISRNTRRNRGWFAVIDVIASGKEVYLPVATSVGTFGMTNRFTCSSLGLGSTCKGVFFSYERNYGECTVGTFGADCTQQCHCLTPAACDVITGECTDGMGCETGYTGDNCQMLG</sequence>
<keyword evidence="6" id="KW-0418">Kinase</keyword>
<dbReference type="OrthoDB" id="10252017at2759"/>
<dbReference type="PANTHER" id="PTHR24035:SF109">
    <property type="entry name" value="PROTEIN DRAPER"/>
    <property type="match status" value="1"/>
</dbReference>
<dbReference type="InterPro" id="IPR038081">
    <property type="entry name" value="CalX-like_sf"/>
</dbReference>
<dbReference type="GO" id="GO:0016020">
    <property type="term" value="C:membrane"/>
    <property type="evidence" value="ECO:0007669"/>
    <property type="project" value="InterPro"/>
</dbReference>
<comment type="caution">
    <text evidence="6">The sequence shown here is derived from an EMBL/GenBank/DDBJ whole genome shotgun (WGS) entry which is preliminary data.</text>
</comment>
<keyword evidence="7" id="KW-1185">Reference proteome</keyword>
<keyword evidence="2" id="KW-0677">Repeat</keyword>
<protein>
    <submittedName>
        <fullName evidence="6">Tyrosine-protein kinase receptor Tie-1</fullName>
    </submittedName>
</protein>
<evidence type="ECO:0000256" key="2">
    <source>
        <dbReference type="ARBA" id="ARBA00022737"/>
    </source>
</evidence>
<accession>A0A9Q1CMS8</accession>
<dbReference type="PANTHER" id="PTHR24035">
    <property type="entry name" value="MULTIPLE EPIDERMAL GROWTH FACTOR-LIKE DOMAINS PROTEIN"/>
    <property type="match status" value="1"/>
</dbReference>